<dbReference type="OrthoDB" id="7218943at2"/>
<evidence type="ECO:0000256" key="1">
    <source>
        <dbReference type="SAM" id="MobiDB-lite"/>
    </source>
</evidence>
<feature type="region of interest" description="Disordered" evidence="1">
    <location>
        <begin position="20"/>
        <end position="39"/>
    </location>
</feature>
<evidence type="ECO:0000313" key="4">
    <source>
        <dbReference type="EMBL" id="SDF18654.1"/>
    </source>
</evidence>
<reference evidence="4 5" key="1">
    <citation type="submission" date="2016-10" db="EMBL/GenBank/DDBJ databases">
        <authorList>
            <person name="Varghese N."/>
            <person name="Submissions S."/>
        </authorList>
    </citation>
    <scope>NUCLEOTIDE SEQUENCE [LARGE SCALE GENOMIC DNA]</scope>
    <source>
        <strain evidence="4 5">S7-754</strain>
    </source>
</reference>
<evidence type="ECO:0000313" key="3">
    <source>
        <dbReference type="EMBL" id="MWC44055.1"/>
    </source>
</evidence>
<dbReference type="EMBL" id="FNBI01000002">
    <property type="protein sequence ID" value="SDF18654.1"/>
    <property type="molecule type" value="Genomic_DNA"/>
</dbReference>
<dbReference type="EMBL" id="WSUT01000005">
    <property type="protein sequence ID" value="MWC44055.1"/>
    <property type="molecule type" value="Genomic_DNA"/>
</dbReference>
<evidence type="ECO:0008006" key="7">
    <source>
        <dbReference type="Google" id="ProtNLM"/>
    </source>
</evidence>
<keyword evidence="5" id="KW-1185">Reference proteome</keyword>
<proteinExistence type="predicted"/>
<feature type="signal peptide" evidence="2">
    <location>
        <begin position="1"/>
        <end position="18"/>
    </location>
</feature>
<organism evidence="4 5">
    <name type="scientific">Sphingomonas carotinifaciens</name>
    <dbReference type="NCBI Taxonomy" id="1166323"/>
    <lineage>
        <taxon>Bacteria</taxon>
        <taxon>Pseudomonadati</taxon>
        <taxon>Pseudomonadota</taxon>
        <taxon>Alphaproteobacteria</taxon>
        <taxon>Sphingomonadales</taxon>
        <taxon>Sphingomonadaceae</taxon>
        <taxon>Sphingomonas</taxon>
    </lineage>
</organism>
<feature type="compositionally biased region" description="Pro residues" evidence="1">
    <location>
        <begin position="23"/>
        <end position="33"/>
    </location>
</feature>
<dbReference type="AlphaFoldDB" id="A0A1G7J1H0"/>
<feature type="chain" id="PRO_5036019141" description="DUF2927 domain-containing protein" evidence="2">
    <location>
        <begin position="19"/>
        <end position="298"/>
    </location>
</feature>
<reference evidence="3 6" key="2">
    <citation type="submission" date="2019-12" db="EMBL/GenBank/DDBJ databases">
        <authorList>
            <person name="Zheng J."/>
        </authorList>
    </citation>
    <scope>NUCLEOTIDE SEQUENCE [LARGE SCALE GENOMIC DNA]</scope>
    <source>
        <strain evidence="3 6">DSM 27347</strain>
    </source>
</reference>
<sequence>MRHWTLGLIGLWAAGAVAQTAPPAAPPNAPAPPKSDELVVTGRRAPDKAELRRQVDGVAGHPGFDKPLARFIEPVCLGTMGLGADTGAAILDRMVQVAEAARVPMNGKATCSPNVLVLFIDDSHAGVERIAKRTSGLMRSLSYYEVKALLKEPGPVYAWSAVETRSRDGDRMAVDFPGDVPQLKVSTATRTALPIRQDMLSSVVIIERKAVAGKLVTQIADYAAMRAFAETKPRRKGDAATILSLFDEGVVAPVEMTAFDRGYLRGVYSGAPNQLPGFQIGGMARAIGEEMIKEDAGP</sequence>
<dbReference type="RefSeq" id="WP_149681816.1">
    <property type="nucleotide sequence ID" value="NZ_FNBI01000002.1"/>
</dbReference>
<evidence type="ECO:0000313" key="5">
    <source>
        <dbReference type="Proteomes" id="UP000323502"/>
    </source>
</evidence>
<accession>A0A1G7J1H0</accession>
<keyword evidence="2" id="KW-0732">Signal</keyword>
<protein>
    <recommendedName>
        <fullName evidence="7">DUF2927 domain-containing protein</fullName>
    </recommendedName>
</protein>
<dbReference type="Proteomes" id="UP000436801">
    <property type="component" value="Unassembled WGS sequence"/>
</dbReference>
<gene>
    <name evidence="3" type="ORF">GQR91_10390</name>
    <name evidence="4" type="ORF">SAMN05216557_102458</name>
</gene>
<evidence type="ECO:0000256" key="2">
    <source>
        <dbReference type="SAM" id="SignalP"/>
    </source>
</evidence>
<dbReference type="Proteomes" id="UP000323502">
    <property type="component" value="Unassembled WGS sequence"/>
</dbReference>
<evidence type="ECO:0000313" key="6">
    <source>
        <dbReference type="Proteomes" id="UP000436801"/>
    </source>
</evidence>
<name>A0A1G7J1H0_9SPHN</name>